<evidence type="ECO:0000313" key="3">
    <source>
        <dbReference type="EMBL" id="KAH7045984.1"/>
    </source>
</evidence>
<name>A0ABQ8G678_9PEZI</name>
<dbReference type="InterPro" id="IPR006771">
    <property type="entry name" value="CetA-like"/>
</dbReference>
<evidence type="ECO:0000256" key="2">
    <source>
        <dbReference type="SAM" id="SignalP"/>
    </source>
</evidence>
<feature type="region of interest" description="Disordered" evidence="1">
    <location>
        <begin position="259"/>
        <end position="282"/>
    </location>
</feature>
<dbReference type="PANTHER" id="PTHR36195">
    <property type="entry name" value="DOMAIN PROTEIN, PUTATIVE (AFU_ORTHOLOGUE AFUA_5G01990)-RELATED-RELATED"/>
    <property type="match status" value="1"/>
</dbReference>
<dbReference type="EMBL" id="JAGTJR010000018">
    <property type="protein sequence ID" value="KAH7045984.1"/>
    <property type="molecule type" value="Genomic_DNA"/>
</dbReference>
<protein>
    <submittedName>
        <fullName evidence="3">Uncharacterized protein</fullName>
    </submittedName>
</protein>
<dbReference type="Proteomes" id="UP000774617">
    <property type="component" value="Unassembled WGS sequence"/>
</dbReference>
<comment type="caution">
    <text evidence="3">The sequence shown here is derived from an EMBL/GenBank/DDBJ whole genome shotgun (WGS) entry which is preliminary data.</text>
</comment>
<evidence type="ECO:0000256" key="1">
    <source>
        <dbReference type="SAM" id="MobiDB-lite"/>
    </source>
</evidence>
<organism evidence="3 4">
    <name type="scientific">Macrophomina phaseolina</name>
    <dbReference type="NCBI Taxonomy" id="35725"/>
    <lineage>
        <taxon>Eukaryota</taxon>
        <taxon>Fungi</taxon>
        <taxon>Dikarya</taxon>
        <taxon>Ascomycota</taxon>
        <taxon>Pezizomycotina</taxon>
        <taxon>Dothideomycetes</taxon>
        <taxon>Dothideomycetes incertae sedis</taxon>
        <taxon>Botryosphaeriales</taxon>
        <taxon>Botryosphaeriaceae</taxon>
        <taxon>Macrophomina</taxon>
    </lineage>
</organism>
<keyword evidence="2" id="KW-0732">Signal</keyword>
<proteinExistence type="predicted"/>
<sequence length="320" mass="34842">MAPSKYAAAAMAAMLCTVIHADHPLDGATGGVNVINYCSSPVYLNSVGDSDGPRFTIRPGEVWREQYKEKKHGGGPSLKISQKGTAIIQLEYNADVAGRVLWYNLSYVNCWNQRTKSGASCPFWNESFVVESPLINIPCKTGKECPFPYHCPHDDKPHMTTINGSPVVNMHDLTQDITLHLCPCEFDLSSAACQLAQGSGLGTWGDYTERQQSYDTCPGESGSSTPANRGFWDDHAHPTKYTSDNIELPGWVDSDHVAPALHLPGAPPQSSEQPRFDPPAINAPAFLLPRAQPRYAPRIAPFAEATTLQTQYGSAPEPTI</sequence>
<reference evidence="3 4" key="1">
    <citation type="journal article" date="2021" name="Nat. Commun.">
        <title>Genetic determinants of endophytism in the Arabidopsis root mycobiome.</title>
        <authorList>
            <person name="Mesny F."/>
            <person name="Miyauchi S."/>
            <person name="Thiergart T."/>
            <person name="Pickel B."/>
            <person name="Atanasova L."/>
            <person name="Karlsson M."/>
            <person name="Huettel B."/>
            <person name="Barry K.W."/>
            <person name="Haridas S."/>
            <person name="Chen C."/>
            <person name="Bauer D."/>
            <person name="Andreopoulos W."/>
            <person name="Pangilinan J."/>
            <person name="LaButti K."/>
            <person name="Riley R."/>
            <person name="Lipzen A."/>
            <person name="Clum A."/>
            <person name="Drula E."/>
            <person name="Henrissat B."/>
            <person name="Kohler A."/>
            <person name="Grigoriev I.V."/>
            <person name="Martin F.M."/>
            <person name="Hacquard S."/>
        </authorList>
    </citation>
    <scope>NUCLEOTIDE SEQUENCE [LARGE SCALE GENOMIC DNA]</scope>
    <source>
        <strain evidence="3 4">MPI-SDFR-AT-0080</strain>
    </source>
</reference>
<evidence type="ECO:0000313" key="4">
    <source>
        <dbReference type="Proteomes" id="UP000774617"/>
    </source>
</evidence>
<feature type="chain" id="PRO_5045592665" evidence="2">
    <location>
        <begin position="22"/>
        <end position="320"/>
    </location>
</feature>
<accession>A0ABQ8G678</accession>
<gene>
    <name evidence="3" type="ORF">B0J12DRAFT_729789</name>
</gene>
<keyword evidence="4" id="KW-1185">Reference proteome</keyword>
<feature type="signal peptide" evidence="2">
    <location>
        <begin position="1"/>
        <end position="21"/>
    </location>
</feature>
<dbReference type="Pfam" id="PF04681">
    <property type="entry name" value="Bys1"/>
    <property type="match status" value="1"/>
</dbReference>
<dbReference type="PANTHER" id="PTHR36195:SF4">
    <property type="entry name" value="DOMAIN PROTEIN, PUTATIVE (AFU_ORTHOLOGUE AFUA_5G01990)-RELATED"/>
    <property type="match status" value="1"/>
</dbReference>